<gene>
    <name evidence="6" type="ORF">KIY12_05940</name>
</gene>
<protein>
    <submittedName>
        <fullName evidence="6">DUF4443 domain-containing protein</fullName>
    </submittedName>
</protein>
<keyword evidence="4" id="KW-0648">Protein biosynthesis</keyword>
<comment type="caution">
    <text evidence="6">The sequence shown here is derived from an EMBL/GenBank/DDBJ whole genome shotgun (WGS) entry which is preliminary data.</text>
</comment>
<evidence type="ECO:0000256" key="3">
    <source>
        <dbReference type="ARBA" id="ARBA00022840"/>
    </source>
</evidence>
<evidence type="ECO:0000256" key="1">
    <source>
        <dbReference type="ARBA" id="ARBA00022598"/>
    </source>
</evidence>
<dbReference type="InterPro" id="IPR004115">
    <property type="entry name" value="GAD-like_sf"/>
</dbReference>
<name>A0A8J8CGE0_9ARCH</name>
<dbReference type="SUPFAM" id="SSF55261">
    <property type="entry name" value="GAD domain-like"/>
    <property type="match status" value="1"/>
</dbReference>
<keyword evidence="3" id="KW-0067">ATP-binding</keyword>
<dbReference type="GO" id="GO:0006412">
    <property type="term" value="P:translation"/>
    <property type="evidence" value="ECO:0007669"/>
    <property type="project" value="UniProtKB-KW"/>
</dbReference>
<dbReference type="GO" id="GO:0005524">
    <property type="term" value="F:ATP binding"/>
    <property type="evidence" value="ECO:0007669"/>
    <property type="project" value="UniProtKB-KW"/>
</dbReference>
<dbReference type="Pfam" id="PF14544">
    <property type="entry name" value="DUF4443"/>
    <property type="match status" value="1"/>
</dbReference>
<dbReference type="InterPro" id="IPR029349">
    <property type="entry name" value="DUF4443"/>
</dbReference>
<accession>A0A8J8CGE0</accession>
<reference evidence="6" key="1">
    <citation type="submission" date="2021-05" db="EMBL/GenBank/DDBJ databases">
        <title>Genomic insights into ecological role and evolution of a novel Thermoplasmata order Candidatus Sysuiplasmatales.</title>
        <authorList>
            <person name="Yuan Y."/>
        </authorList>
    </citation>
    <scope>NUCLEOTIDE SEQUENCE</scope>
    <source>
        <strain evidence="6">TUT19-bin139</strain>
    </source>
</reference>
<dbReference type="GO" id="GO:0005737">
    <property type="term" value="C:cytoplasm"/>
    <property type="evidence" value="ECO:0007669"/>
    <property type="project" value="InterPro"/>
</dbReference>
<proteinExistence type="predicted"/>
<organism evidence="6 7">
    <name type="scientific">Candidatus Sysuiplasma superficiale</name>
    <dbReference type="NCBI Taxonomy" id="2823368"/>
    <lineage>
        <taxon>Archaea</taxon>
        <taxon>Methanobacteriati</taxon>
        <taxon>Thermoplasmatota</taxon>
        <taxon>Thermoplasmata</taxon>
        <taxon>Candidatus Sysuiplasmatales</taxon>
        <taxon>Candidatus Sysuiplasmataceae</taxon>
        <taxon>Candidatus Sysuiplasma</taxon>
    </lineage>
</organism>
<dbReference type="AlphaFoldDB" id="A0A8J8CGE0"/>
<dbReference type="Proteomes" id="UP000750197">
    <property type="component" value="Unassembled WGS sequence"/>
</dbReference>
<dbReference type="Gene3D" id="1.10.10.10">
    <property type="entry name" value="Winged helix-like DNA-binding domain superfamily/Winged helix DNA-binding domain"/>
    <property type="match status" value="1"/>
</dbReference>
<dbReference type="InterPro" id="IPR036388">
    <property type="entry name" value="WH-like_DNA-bd_sf"/>
</dbReference>
<dbReference type="Gene3D" id="3.30.1360.30">
    <property type="entry name" value="GAD-like domain"/>
    <property type="match status" value="1"/>
</dbReference>
<dbReference type="EMBL" id="JAHEAC010000047">
    <property type="protein sequence ID" value="MBX8644246.1"/>
    <property type="molecule type" value="Genomic_DNA"/>
</dbReference>
<feature type="domain" description="DUF4443" evidence="5">
    <location>
        <begin position="74"/>
        <end position="167"/>
    </location>
</feature>
<evidence type="ECO:0000256" key="4">
    <source>
        <dbReference type="ARBA" id="ARBA00022917"/>
    </source>
</evidence>
<evidence type="ECO:0000256" key="2">
    <source>
        <dbReference type="ARBA" id="ARBA00022741"/>
    </source>
</evidence>
<evidence type="ECO:0000313" key="6">
    <source>
        <dbReference type="EMBL" id="MBX8644246.1"/>
    </source>
</evidence>
<evidence type="ECO:0000259" key="5">
    <source>
        <dbReference type="Pfam" id="PF14544"/>
    </source>
</evidence>
<dbReference type="GO" id="GO:0004812">
    <property type="term" value="F:aminoacyl-tRNA ligase activity"/>
    <property type="evidence" value="ECO:0007669"/>
    <property type="project" value="InterPro"/>
</dbReference>
<sequence>MINDAGRMGRARLSAELGIGEGSMRTLLNELEEASYITRNNAGIVLTAEGKRLLSSIPVVLGVADRCAFSLDSYSSVAIVRGAAGKVTNGLTQRDEAVRNGAVGATTLVIRKGCLLIPPLMEKVDDGELRKRIFSELRGRDGDAVIISSGKARQLAEKSAFAASLTLL</sequence>
<keyword evidence="2" id="KW-0547">Nucleotide-binding</keyword>
<keyword evidence="1" id="KW-0436">Ligase</keyword>
<dbReference type="InterPro" id="IPR036390">
    <property type="entry name" value="WH_DNA-bd_sf"/>
</dbReference>
<dbReference type="SUPFAM" id="SSF46785">
    <property type="entry name" value="Winged helix' DNA-binding domain"/>
    <property type="match status" value="1"/>
</dbReference>
<evidence type="ECO:0000313" key="7">
    <source>
        <dbReference type="Proteomes" id="UP000750197"/>
    </source>
</evidence>